<protein>
    <submittedName>
        <fullName evidence="3">CHAP domain-containing protein</fullName>
    </submittedName>
</protein>
<organism evidence="3 4">
    <name type="scientific">Aciditerrimonas ferrireducens</name>
    <dbReference type="NCBI Taxonomy" id="667306"/>
    <lineage>
        <taxon>Bacteria</taxon>
        <taxon>Bacillati</taxon>
        <taxon>Actinomycetota</taxon>
        <taxon>Acidimicrobiia</taxon>
        <taxon>Acidimicrobiales</taxon>
        <taxon>Acidimicrobiaceae</taxon>
        <taxon>Aciditerrimonas</taxon>
    </lineage>
</organism>
<proteinExistence type="predicted"/>
<dbReference type="RefSeq" id="WP_377788247.1">
    <property type="nucleotide sequence ID" value="NZ_JBHLYQ010000021.1"/>
</dbReference>
<keyword evidence="4" id="KW-1185">Reference proteome</keyword>
<evidence type="ECO:0000256" key="1">
    <source>
        <dbReference type="SAM" id="MobiDB-lite"/>
    </source>
</evidence>
<feature type="region of interest" description="Disordered" evidence="1">
    <location>
        <begin position="1"/>
        <end position="21"/>
    </location>
</feature>
<reference evidence="3 4" key="1">
    <citation type="submission" date="2024-09" db="EMBL/GenBank/DDBJ databases">
        <authorList>
            <person name="Sun Q."/>
            <person name="Mori K."/>
        </authorList>
    </citation>
    <scope>NUCLEOTIDE SEQUENCE [LARGE SCALE GENOMIC DNA]</scope>
    <source>
        <strain evidence="3 4">JCM 15389</strain>
    </source>
</reference>
<evidence type="ECO:0000259" key="2">
    <source>
        <dbReference type="Pfam" id="PF05257"/>
    </source>
</evidence>
<feature type="compositionally biased region" description="Basic residues" evidence="1">
    <location>
        <begin position="10"/>
        <end position="21"/>
    </location>
</feature>
<accession>A0ABV6C0K6</accession>
<dbReference type="EMBL" id="JBHLYQ010000021">
    <property type="protein sequence ID" value="MFC0081219.1"/>
    <property type="molecule type" value="Genomic_DNA"/>
</dbReference>
<evidence type="ECO:0000313" key="3">
    <source>
        <dbReference type="EMBL" id="MFC0081219.1"/>
    </source>
</evidence>
<dbReference type="Proteomes" id="UP001589788">
    <property type="component" value="Unassembled WGS sequence"/>
</dbReference>
<evidence type="ECO:0000313" key="4">
    <source>
        <dbReference type="Proteomes" id="UP001589788"/>
    </source>
</evidence>
<dbReference type="SUPFAM" id="SSF54001">
    <property type="entry name" value="Cysteine proteinases"/>
    <property type="match status" value="1"/>
</dbReference>
<name>A0ABV6C0K6_9ACTN</name>
<comment type="caution">
    <text evidence="3">The sequence shown here is derived from an EMBL/GenBank/DDBJ whole genome shotgun (WGS) entry which is preliminary data.</text>
</comment>
<dbReference type="Pfam" id="PF05257">
    <property type="entry name" value="CHAP"/>
    <property type="match status" value="1"/>
</dbReference>
<feature type="region of interest" description="Disordered" evidence="1">
    <location>
        <begin position="218"/>
        <end position="243"/>
    </location>
</feature>
<dbReference type="InterPro" id="IPR038765">
    <property type="entry name" value="Papain-like_cys_pep_sf"/>
</dbReference>
<feature type="domain" description="Peptidase C51" evidence="2">
    <location>
        <begin position="99"/>
        <end position="179"/>
    </location>
</feature>
<gene>
    <name evidence="3" type="ORF">ACFFRE_03465</name>
</gene>
<dbReference type="InterPro" id="IPR007921">
    <property type="entry name" value="CHAP_dom"/>
</dbReference>
<sequence>MNYPIDGRSRRDRGRRQRARRRRGRLGVLVALGGSVAGLALAGVGPFAGGPTTLRQRIVALAESQVGYRTDPPDSYCNRYSAFWGAGSTDCPAGLRAEEWCADFAAWVWWRAGAEVAYGDGPGELNGAAASFVAWGEAHGTWHPLGTGYRPEPGDVAVYGYDPATGTAVHVAIVVADPDGPRFPDVVNGDGDRTGFSVVERGNRQFWADTTGGTVTGPLSGYVAPTPRPAPLHRATPAQSSAA</sequence>